<dbReference type="GO" id="GO:0005637">
    <property type="term" value="C:nuclear inner membrane"/>
    <property type="evidence" value="ECO:0000318"/>
    <property type="project" value="GO_Central"/>
</dbReference>
<feature type="compositionally biased region" description="Basic residues" evidence="6">
    <location>
        <begin position="95"/>
        <end position="105"/>
    </location>
</feature>
<evidence type="ECO:0000313" key="10">
    <source>
        <dbReference type="EMBL" id="EEB08303.1"/>
    </source>
</evidence>
<evidence type="ECO:0000256" key="1">
    <source>
        <dbReference type="ARBA" id="ARBA00004126"/>
    </source>
</evidence>
<keyword evidence="5" id="KW-0539">Nucleus</keyword>
<name>B6K496_SCHJY</name>
<feature type="region of interest" description="Disordered" evidence="6">
    <location>
        <begin position="56"/>
        <end position="112"/>
    </location>
</feature>
<evidence type="ECO:0000256" key="7">
    <source>
        <dbReference type="SAM" id="Phobius"/>
    </source>
</evidence>
<keyword evidence="12" id="KW-1185">Reference proteome</keyword>
<organism evidence="10 12">
    <name type="scientific">Schizosaccharomyces japonicus (strain yFS275 / FY16936)</name>
    <name type="common">Fission yeast</name>
    <dbReference type="NCBI Taxonomy" id="402676"/>
    <lineage>
        <taxon>Eukaryota</taxon>
        <taxon>Fungi</taxon>
        <taxon>Dikarya</taxon>
        <taxon>Ascomycota</taxon>
        <taxon>Taphrinomycotina</taxon>
        <taxon>Schizosaccharomycetes</taxon>
        <taxon>Schizosaccharomycetales</taxon>
        <taxon>Schizosaccharomycetaceae</taxon>
        <taxon>Schizosaccharomyces</taxon>
    </lineage>
</organism>
<evidence type="ECO:0000313" key="12">
    <source>
        <dbReference type="Proteomes" id="UP000001744"/>
    </source>
</evidence>
<dbReference type="PANTHER" id="PTHR47808">
    <property type="entry name" value="INNER NUCLEAR MEMBRANE PROTEIN HEH2-RELATED"/>
    <property type="match status" value="1"/>
</dbReference>
<dbReference type="Pfam" id="PF09402">
    <property type="entry name" value="MSC"/>
    <property type="match status" value="1"/>
</dbReference>
<feature type="compositionally biased region" description="Polar residues" evidence="6">
    <location>
        <begin position="657"/>
        <end position="666"/>
    </location>
</feature>
<evidence type="ECO:0000256" key="3">
    <source>
        <dbReference type="ARBA" id="ARBA00022989"/>
    </source>
</evidence>
<evidence type="ECO:0000259" key="8">
    <source>
        <dbReference type="Pfam" id="PF09402"/>
    </source>
</evidence>
<keyword evidence="3 7" id="KW-1133">Transmembrane helix</keyword>
<dbReference type="GO" id="GO:0071763">
    <property type="term" value="P:nuclear membrane organization"/>
    <property type="evidence" value="ECO:0000318"/>
    <property type="project" value="GO_Central"/>
</dbReference>
<proteinExistence type="predicted"/>
<evidence type="ECO:0000259" key="9">
    <source>
        <dbReference type="Pfam" id="PF12949"/>
    </source>
</evidence>
<gene>
    <name evidence="11" type="primary">man1</name>
    <name evidence="10" type="ORF">SJAG_03449</name>
</gene>
<dbReference type="OrthoDB" id="2503928at2759"/>
<dbReference type="RefSeq" id="XP_002174596.1">
    <property type="nucleotide sequence ID" value="XM_002174560.2"/>
</dbReference>
<protein>
    <submittedName>
        <fullName evidence="10">LEM domain-containing protein Man1</fullName>
    </submittedName>
</protein>
<keyword evidence="2 7" id="KW-0812">Transmembrane</keyword>
<evidence type="ECO:0000256" key="2">
    <source>
        <dbReference type="ARBA" id="ARBA00022692"/>
    </source>
</evidence>
<feature type="compositionally biased region" description="Basic residues" evidence="6">
    <location>
        <begin position="71"/>
        <end position="87"/>
    </location>
</feature>
<feature type="domain" description="Man1/Src1-like C-terminal" evidence="8">
    <location>
        <begin position="831"/>
        <end position="1160"/>
    </location>
</feature>
<evidence type="ECO:0000256" key="4">
    <source>
        <dbReference type="ARBA" id="ARBA00023136"/>
    </source>
</evidence>
<feature type="transmembrane region" description="Helical" evidence="7">
    <location>
        <begin position="1030"/>
        <end position="1052"/>
    </location>
</feature>
<accession>B6K496</accession>
<feature type="compositionally biased region" description="Low complexity" evidence="6">
    <location>
        <begin position="667"/>
        <end position="698"/>
    </location>
</feature>
<dbReference type="CDD" id="cd12935">
    <property type="entry name" value="LEM_like"/>
    <property type="match status" value="1"/>
</dbReference>
<evidence type="ECO:0000256" key="5">
    <source>
        <dbReference type="ARBA" id="ARBA00023242"/>
    </source>
</evidence>
<reference evidence="10 12" key="1">
    <citation type="journal article" date="2011" name="Science">
        <title>Comparative functional genomics of the fission yeasts.</title>
        <authorList>
            <person name="Rhind N."/>
            <person name="Chen Z."/>
            <person name="Yassour M."/>
            <person name="Thompson D.A."/>
            <person name="Haas B.J."/>
            <person name="Habib N."/>
            <person name="Wapinski I."/>
            <person name="Roy S."/>
            <person name="Lin M.F."/>
            <person name="Heiman D.I."/>
            <person name="Young S.K."/>
            <person name="Furuya K."/>
            <person name="Guo Y."/>
            <person name="Pidoux A."/>
            <person name="Chen H.M."/>
            <person name="Robbertse B."/>
            <person name="Goldberg J.M."/>
            <person name="Aoki K."/>
            <person name="Bayne E.H."/>
            <person name="Berlin A.M."/>
            <person name="Desjardins C.A."/>
            <person name="Dobbs E."/>
            <person name="Dukaj L."/>
            <person name="Fan L."/>
            <person name="FitzGerald M.G."/>
            <person name="French C."/>
            <person name="Gujja S."/>
            <person name="Hansen K."/>
            <person name="Keifenheim D."/>
            <person name="Levin J.Z."/>
            <person name="Mosher R.A."/>
            <person name="Mueller C.A."/>
            <person name="Pfiffner J."/>
            <person name="Priest M."/>
            <person name="Russ C."/>
            <person name="Smialowska A."/>
            <person name="Swoboda P."/>
            <person name="Sykes S.M."/>
            <person name="Vaughn M."/>
            <person name="Vengrova S."/>
            <person name="Yoder R."/>
            <person name="Zeng Q."/>
            <person name="Allshire R."/>
            <person name="Baulcombe D."/>
            <person name="Birren B.W."/>
            <person name="Brown W."/>
            <person name="Ekwall K."/>
            <person name="Kellis M."/>
            <person name="Leatherwood J."/>
            <person name="Levin H."/>
            <person name="Margalit H."/>
            <person name="Martienssen R."/>
            <person name="Nieduszynski C.A."/>
            <person name="Spatafora J.W."/>
            <person name="Friedman N."/>
            <person name="Dalgaard J.Z."/>
            <person name="Baumann P."/>
            <person name="Niki H."/>
            <person name="Regev A."/>
            <person name="Nusbaum C."/>
        </authorList>
    </citation>
    <scope>NUCLEOTIDE SEQUENCE [LARGE SCALE GENOMIC DNA]</scope>
    <source>
        <strain evidence="12">yFS275 / FY16936</strain>
    </source>
</reference>
<dbReference type="Proteomes" id="UP000001744">
    <property type="component" value="Unassembled WGS sequence"/>
</dbReference>
<dbReference type="InterPro" id="IPR025856">
    <property type="entry name" value="HeH/LEM_domain"/>
</dbReference>
<dbReference type="HOGENOM" id="CLU_274182_0_0_1"/>
<feature type="region of interest" description="Disordered" evidence="6">
    <location>
        <begin position="656"/>
        <end position="717"/>
    </location>
</feature>
<dbReference type="VEuPathDB" id="FungiDB:SJAG_03449"/>
<feature type="domain" description="HeH/LEM" evidence="9">
    <location>
        <begin position="13"/>
        <end position="47"/>
    </location>
</feature>
<sequence>MDESTYFDPEFDASSLRVVDLRRILGQHNLYHPSTAKKAQLIELFNKLREAKNGLRSLDVLKSENAPPPRSPRKKHAESPRKSPRKQTRAEPLRRSTRLSPKKGKSSAEKFSNFGDDEYTGFADVKPRKLFSAEKTEALDFEFTSIPELAVPKKEEKDQSLLSMTGIAKETLLEMPEFRHLSDIKEEVLEENGISVKEEKDKKNSQLLSSPLLEAPVFITPQRSAPFSSINEGIRNRQDDYSNLTPSVEGPVMVTPQRSIPFSAVNGGARIDDDSFSNLTPSNEGLVMITPQRSVPFSAVNGGVHNSEDSFSNLTPSVEGPVMITPQRSAPFSSISAGLTMDAEASITPSAEGPVMVTPQRGVPFSSLGLLREARKGLGSSPSSSPSTEAPVIITPQRSVPFSSLSVQRMPIKEKYPLDTPEAEAPVIITPQRSAPFSSISGLQGSQSLSPSVSSIDSSVCITPHRSVPFSYVNAARSARSPLSLSSPSVEAPVMITPQRSVPFSSLSAVAALNNKSTPGSVSSPPSDEAPVIITPHRSIPFSSTTPATLGTKQFATQSAKKSPSALKQFTPDTSILTQSSVVAQALESGNFSPVANTYSSPINPSVFKTPSQDLSRLKAFDYSSSPAPSSPLSSNPINTSISSAVVVEDDVMAVTDEQSSSSNQEIPSTITLPSSPLPATVLSSSSELQLPSSSGDSSTRETAPEGSAAITRQSEVSLSSSSDTAAFVAQLQSLYDKAPVSSQPSSPGEYKLDLSYQLESNTPSKSSRVSTPSSLNSNKSVAQTLPLESPLVSAHSRLAASRVVQKIPPAFETRSRSKSSWKYSILAFAMFVFSVFVYYWRQSVLHAGFCEVSTLDSEDSPLLAPFPISCTPCPEHAECYAGYKFLCENGYKKKTSFLNQFGLGKTPSCVVDEDWQIKTSLLARYSLQELSNKNQQTGYRTDSEQRSGYTGTKSVSLKALYDNLWSRQVLSVPESEFSQLFAGTLNLLKNSEDIETTDSTIRLKKSAPAVSLPPIPNGVPLTFIQRHRAILAVASTLVLTVVASAAFLLLLRRYQASRLREESVRACASYCVSRLQTIKMNALRTGGPAYVEVSQLRDECLQQKHSSYDASLLEAIQQLPADVQAEVWREVMVAVENMLSVHVHDSDGVSPARSWEWIGVLTSTGSDDN</sequence>
<keyword evidence="4 7" id="KW-0472">Membrane</keyword>
<comment type="subcellular location">
    <subcellularLocation>
        <location evidence="1">Nucleus membrane</location>
    </subcellularLocation>
</comment>
<dbReference type="STRING" id="402676.B6K496"/>
<dbReference type="GO" id="GO:0005643">
    <property type="term" value="C:nuclear pore"/>
    <property type="evidence" value="ECO:0000269"/>
    <property type="project" value="JaponicusDB"/>
</dbReference>
<dbReference type="EMBL" id="KE651167">
    <property type="protein sequence ID" value="EEB08303.1"/>
    <property type="molecule type" value="Genomic_DNA"/>
</dbReference>
<dbReference type="InterPro" id="IPR018996">
    <property type="entry name" value="Man1/Src1-like_C"/>
</dbReference>
<dbReference type="GO" id="GO:0003682">
    <property type="term" value="F:chromatin binding"/>
    <property type="evidence" value="ECO:0007669"/>
    <property type="project" value="InterPro"/>
</dbReference>
<dbReference type="GO" id="GO:0034399">
    <property type="term" value="C:nuclear periphery"/>
    <property type="evidence" value="ECO:0000318"/>
    <property type="project" value="GO_Central"/>
</dbReference>
<dbReference type="Pfam" id="PF12949">
    <property type="entry name" value="HeH"/>
    <property type="match status" value="1"/>
</dbReference>
<dbReference type="GO" id="GO:0062239">
    <property type="term" value="F:heterochromatin-nuclear membrane anchor activity"/>
    <property type="evidence" value="ECO:0000269"/>
    <property type="project" value="JaponicusDB"/>
</dbReference>
<dbReference type="PANTHER" id="PTHR47808:SF2">
    <property type="entry name" value="LEM DOMAIN-CONTAINING PROTEIN 2"/>
    <property type="match status" value="1"/>
</dbReference>
<dbReference type="JaponicusDB" id="SJAG_03449">
    <property type="gene designation" value="man1"/>
</dbReference>
<dbReference type="AlphaFoldDB" id="B6K496"/>
<dbReference type="GO" id="GO:0101024">
    <property type="term" value="P:mitotic nuclear membrane organization"/>
    <property type="evidence" value="ECO:0000315"/>
    <property type="project" value="JaponicusDB"/>
</dbReference>
<evidence type="ECO:0000313" key="11">
    <source>
        <dbReference type="JaponicusDB" id="SJAG_03449"/>
    </source>
</evidence>
<evidence type="ECO:0000256" key="6">
    <source>
        <dbReference type="SAM" id="MobiDB-lite"/>
    </source>
</evidence>
<dbReference type="GeneID" id="7051647"/>
<dbReference type="InterPro" id="IPR044780">
    <property type="entry name" value="Heh2/Src1"/>
</dbReference>